<name>A0A2T0TI49_9BACT</name>
<protein>
    <recommendedName>
        <fullName evidence="1">Polymerase beta nucleotidyltransferase domain-containing protein</fullName>
    </recommendedName>
</protein>
<keyword evidence="3" id="KW-1185">Reference proteome</keyword>
<dbReference type="RefSeq" id="WP_170108631.1">
    <property type="nucleotide sequence ID" value="NZ_PVTE01000002.1"/>
</dbReference>
<proteinExistence type="predicted"/>
<feature type="domain" description="Polymerase beta nucleotidyltransferase" evidence="1">
    <location>
        <begin position="22"/>
        <end position="98"/>
    </location>
</feature>
<evidence type="ECO:0000313" key="3">
    <source>
        <dbReference type="Proteomes" id="UP000238375"/>
    </source>
</evidence>
<reference evidence="2 3" key="1">
    <citation type="submission" date="2018-03" db="EMBL/GenBank/DDBJ databases">
        <title>Genomic Encyclopedia of Archaeal and Bacterial Type Strains, Phase II (KMG-II): from individual species to whole genera.</title>
        <authorList>
            <person name="Goeker M."/>
        </authorList>
    </citation>
    <scope>NUCLEOTIDE SEQUENCE [LARGE SCALE GENOMIC DNA]</scope>
    <source>
        <strain evidence="2 3">DSM 28354</strain>
    </source>
</reference>
<comment type="caution">
    <text evidence="2">The sequence shown here is derived from an EMBL/GenBank/DDBJ whole genome shotgun (WGS) entry which is preliminary data.</text>
</comment>
<accession>A0A2T0TI49</accession>
<evidence type="ECO:0000259" key="1">
    <source>
        <dbReference type="Pfam" id="PF18765"/>
    </source>
</evidence>
<evidence type="ECO:0000313" key="2">
    <source>
        <dbReference type="EMBL" id="PRY45384.1"/>
    </source>
</evidence>
<gene>
    <name evidence="2" type="ORF">CLV58_102132</name>
</gene>
<sequence length="103" mass="12334">METAVIDQAFILSVLRANRDRLRSEFGIERIGLYGSFARNEQTAKSDIDLVYHLLPDAKLPWTEKERLYRILRRKLHRKMDLVDGRFMNPFIEYKMEKDVIYV</sequence>
<organism evidence="2 3">
    <name type="scientific">Spirosoma oryzae</name>
    <dbReference type="NCBI Taxonomy" id="1469603"/>
    <lineage>
        <taxon>Bacteria</taxon>
        <taxon>Pseudomonadati</taxon>
        <taxon>Bacteroidota</taxon>
        <taxon>Cytophagia</taxon>
        <taxon>Cytophagales</taxon>
        <taxon>Cytophagaceae</taxon>
        <taxon>Spirosoma</taxon>
    </lineage>
</organism>
<dbReference type="Gene3D" id="3.30.460.10">
    <property type="entry name" value="Beta Polymerase, domain 2"/>
    <property type="match status" value="1"/>
</dbReference>
<dbReference type="SUPFAM" id="SSF81301">
    <property type="entry name" value="Nucleotidyltransferase"/>
    <property type="match status" value="1"/>
</dbReference>
<dbReference type="Proteomes" id="UP000238375">
    <property type="component" value="Unassembled WGS sequence"/>
</dbReference>
<dbReference type="EMBL" id="PVTE01000002">
    <property type="protein sequence ID" value="PRY45384.1"/>
    <property type="molecule type" value="Genomic_DNA"/>
</dbReference>
<dbReference type="CDD" id="cd05403">
    <property type="entry name" value="NT_KNTase_like"/>
    <property type="match status" value="1"/>
</dbReference>
<dbReference type="InterPro" id="IPR043519">
    <property type="entry name" value="NT_sf"/>
</dbReference>
<dbReference type="AlphaFoldDB" id="A0A2T0TI49"/>
<dbReference type="InterPro" id="IPR041633">
    <property type="entry name" value="Polbeta"/>
</dbReference>
<dbReference type="Pfam" id="PF18765">
    <property type="entry name" value="Polbeta"/>
    <property type="match status" value="1"/>
</dbReference>